<keyword evidence="3" id="KW-1185">Reference proteome</keyword>
<reference evidence="2 3" key="1">
    <citation type="submission" date="2024-04" db="EMBL/GenBank/DDBJ databases">
        <authorList>
            <consortium name="Molecular Ecology Group"/>
        </authorList>
    </citation>
    <scope>NUCLEOTIDE SEQUENCE [LARGE SCALE GENOMIC DNA]</scope>
</reference>
<protein>
    <submittedName>
        <fullName evidence="2">Uncharacterized protein</fullName>
    </submittedName>
</protein>
<dbReference type="Proteomes" id="UP001497644">
    <property type="component" value="Chromosome 1"/>
</dbReference>
<evidence type="ECO:0000256" key="1">
    <source>
        <dbReference type="SAM" id="MobiDB-lite"/>
    </source>
</evidence>
<proteinExistence type="predicted"/>
<dbReference type="EMBL" id="OZ034824">
    <property type="protein sequence ID" value="CAL1674025.1"/>
    <property type="molecule type" value="Genomic_DNA"/>
</dbReference>
<evidence type="ECO:0000313" key="3">
    <source>
        <dbReference type="Proteomes" id="UP001497644"/>
    </source>
</evidence>
<accession>A0AAV2N2E2</accession>
<organism evidence="2 3">
    <name type="scientific">Lasius platythorax</name>
    <dbReference type="NCBI Taxonomy" id="488582"/>
    <lineage>
        <taxon>Eukaryota</taxon>
        <taxon>Metazoa</taxon>
        <taxon>Ecdysozoa</taxon>
        <taxon>Arthropoda</taxon>
        <taxon>Hexapoda</taxon>
        <taxon>Insecta</taxon>
        <taxon>Pterygota</taxon>
        <taxon>Neoptera</taxon>
        <taxon>Endopterygota</taxon>
        <taxon>Hymenoptera</taxon>
        <taxon>Apocrita</taxon>
        <taxon>Aculeata</taxon>
        <taxon>Formicoidea</taxon>
        <taxon>Formicidae</taxon>
        <taxon>Formicinae</taxon>
        <taxon>Lasius</taxon>
        <taxon>Lasius</taxon>
    </lineage>
</organism>
<dbReference type="AlphaFoldDB" id="A0AAV2N2E2"/>
<gene>
    <name evidence="2" type="ORF">LPLAT_LOCUS795</name>
</gene>
<evidence type="ECO:0000313" key="2">
    <source>
        <dbReference type="EMBL" id="CAL1674025.1"/>
    </source>
</evidence>
<feature type="region of interest" description="Disordered" evidence="1">
    <location>
        <begin position="59"/>
        <end position="82"/>
    </location>
</feature>
<name>A0AAV2N2E2_9HYME</name>
<sequence>MASRWPTLGYAVSQDFRERERRKEARLDEYIGNTAGDICMRLVAANVARVKSDATLSVRKEKKRRAKNHADATTKKGSFGLR</sequence>